<evidence type="ECO:0000313" key="2">
    <source>
        <dbReference type="EMBL" id="CAE8592289.1"/>
    </source>
</evidence>
<name>A0A813E0S8_POLGL</name>
<gene>
    <name evidence="2" type="ORF">PGLA1383_LOCUS10948</name>
</gene>
<feature type="non-terminal residue" evidence="2">
    <location>
        <position position="1"/>
    </location>
</feature>
<feature type="non-terminal residue" evidence="2">
    <location>
        <position position="122"/>
    </location>
</feature>
<dbReference type="EMBL" id="CAJNNV010005589">
    <property type="protein sequence ID" value="CAE8592289.1"/>
    <property type="molecule type" value="Genomic_DNA"/>
</dbReference>
<keyword evidence="3" id="KW-1185">Reference proteome</keyword>
<reference evidence="2" key="1">
    <citation type="submission" date="2021-02" db="EMBL/GenBank/DDBJ databases">
        <authorList>
            <person name="Dougan E. K."/>
            <person name="Rhodes N."/>
            <person name="Thang M."/>
            <person name="Chan C."/>
        </authorList>
    </citation>
    <scope>NUCLEOTIDE SEQUENCE</scope>
</reference>
<sequence length="122" mass="14359">CAKAMEGLDALKISEEKKKYIIELLNPVLEEMVADCIHKMPRDPVPFMLDWLEHKKVSDEDKMLSPEEKERYAAENKQLSETVHKVKNQMQEAAKMAHDHHEEEEEEDEDEDDEPPPDFEQR</sequence>
<protein>
    <submittedName>
        <fullName evidence="2">Uncharacterized protein</fullName>
    </submittedName>
</protein>
<dbReference type="CDD" id="cd22964">
    <property type="entry name" value="DD_CrRSP_unchar"/>
    <property type="match status" value="1"/>
</dbReference>
<feature type="region of interest" description="Disordered" evidence="1">
    <location>
        <begin position="60"/>
        <end position="122"/>
    </location>
</feature>
<accession>A0A813E0S8</accession>
<dbReference type="Proteomes" id="UP000654075">
    <property type="component" value="Unassembled WGS sequence"/>
</dbReference>
<proteinExistence type="predicted"/>
<evidence type="ECO:0000256" key="1">
    <source>
        <dbReference type="SAM" id="MobiDB-lite"/>
    </source>
</evidence>
<organism evidence="2 3">
    <name type="scientific">Polarella glacialis</name>
    <name type="common">Dinoflagellate</name>
    <dbReference type="NCBI Taxonomy" id="89957"/>
    <lineage>
        <taxon>Eukaryota</taxon>
        <taxon>Sar</taxon>
        <taxon>Alveolata</taxon>
        <taxon>Dinophyceae</taxon>
        <taxon>Suessiales</taxon>
        <taxon>Suessiaceae</taxon>
        <taxon>Polarella</taxon>
    </lineage>
</organism>
<evidence type="ECO:0000313" key="3">
    <source>
        <dbReference type="Proteomes" id="UP000654075"/>
    </source>
</evidence>
<feature type="compositionally biased region" description="Acidic residues" evidence="1">
    <location>
        <begin position="102"/>
        <end position="122"/>
    </location>
</feature>
<feature type="compositionally biased region" description="Basic and acidic residues" evidence="1">
    <location>
        <begin position="60"/>
        <end position="74"/>
    </location>
</feature>
<comment type="caution">
    <text evidence="2">The sequence shown here is derived from an EMBL/GenBank/DDBJ whole genome shotgun (WGS) entry which is preliminary data.</text>
</comment>
<dbReference type="AlphaFoldDB" id="A0A813E0S8"/>